<evidence type="ECO:0000256" key="4">
    <source>
        <dbReference type="ARBA" id="ARBA00023235"/>
    </source>
</evidence>
<dbReference type="Gene3D" id="3.10.50.40">
    <property type="match status" value="1"/>
</dbReference>
<protein>
    <recommendedName>
        <fullName evidence="6">Peptidyl-prolyl cis-trans isomerase</fullName>
        <ecNumber evidence="6">5.2.1.8</ecNumber>
    </recommendedName>
</protein>
<dbReference type="SUPFAM" id="SSF54534">
    <property type="entry name" value="FKBP-like"/>
    <property type="match status" value="1"/>
</dbReference>
<organism evidence="8 9">
    <name type="scientific">Faucicola atlantae</name>
    <dbReference type="NCBI Taxonomy" id="34059"/>
    <lineage>
        <taxon>Bacteria</taxon>
        <taxon>Pseudomonadati</taxon>
        <taxon>Pseudomonadota</taxon>
        <taxon>Gammaproteobacteria</taxon>
        <taxon>Moraxellales</taxon>
        <taxon>Moraxellaceae</taxon>
        <taxon>Faucicola</taxon>
    </lineage>
</organism>
<dbReference type="GO" id="GO:0003755">
    <property type="term" value="F:peptidyl-prolyl cis-trans isomerase activity"/>
    <property type="evidence" value="ECO:0007669"/>
    <property type="project" value="UniProtKB-UniRule"/>
</dbReference>
<dbReference type="OrthoDB" id="9808891at2"/>
<evidence type="ECO:0000313" key="9">
    <source>
        <dbReference type="Proteomes" id="UP000092508"/>
    </source>
</evidence>
<evidence type="ECO:0000256" key="2">
    <source>
        <dbReference type="ARBA" id="ARBA00006577"/>
    </source>
</evidence>
<keyword evidence="3 5" id="KW-0697">Rotamase</keyword>
<evidence type="ECO:0000313" key="8">
    <source>
        <dbReference type="EMBL" id="OBX76017.1"/>
    </source>
</evidence>
<accession>A0A1B8QA80</accession>
<comment type="caution">
    <text evidence="8">The sequence shown here is derived from an EMBL/GenBank/DDBJ whole genome shotgun (WGS) entry which is preliminary data.</text>
</comment>
<evidence type="ECO:0000256" key="1">
    <source>
        <dbReference type="ARBA" id="ARBA00000971"/>
    </source>
</evidence>
<dbReference type="RefSeq" id="WP_067238029.1">
    <property type="nucleotide sequence ID" value="NZ_LZMZ01000035.1"/>
</dbReference>
<dbReference type="PROSITE" id="PS50059">
    <property type="entry name" value="FKBP_PPIASE"/>
    <property type="match status" value="1"/>
</dbReference>
<sequence>MDNIILPNEHTRITYGSQVELHFEVSLENGTLIDSTYSRPKPVTLVIGDGNLLEGFEKVLMNLTAGDTRTAHLSPDEAFGQWNADNVQHFSPAQFARAGGVPQVGMLVEFEDKSRTTLAGVVSHVSDDDIEVDFNHPLAGQNVLFKVQIFKIIPPDRQAVTLA</sequence>
<dbReference type="Proteomes" id="UP000092508">
    <property type="component" value="Unassembled WGS sequence"/>
</dbReference>
<proteinExistence type="inferred from homology"/>
<comment type="catalytic activity">
    <reaction evidence="1 5 6">
        <text>[protein]-peptidylproline (omega=180) = [protein]-peptidylproline (omega=0)</text>
        <dbReference type="Rhea" id="RHEA:16237"/>
        <dbReference type="Rhea" id="RHEA-COMP:10747"/>
        <dbReference type="Rhea" id="RHEA-COMP:10748"/>
        <dbReference type="ChEBI" id="CHEBI:83833"/>
        <dbReference type="ChEBI" id="CHEBI:83834"/>
        <dbReference type="EC" id="5.2.1.8"/>
    </reaction>
</comment>
<feature type="domain" description="PPIase FKBP-type" evidence="7">
    <location>
        <begin position="16"/>
        <end position="108"/>
    </location>
</feature>
<evidence type="ECO:0000259" key="7">
    <source>
        <dbReference type="PROSITE" id="PS50059"/>
    </source>
</evidence>
<dbReference type="InterPro" id="IPR046357">
    <property type="entry name" value="PPIase_dom_sf"/>
</dbReference>
<dbReference type="AlphaFoldDB" id="A0A1B8QA80"/>
<evidence type="ECO:0000256" key="3">
    <source>
        <dbReference type="ARBA" id="ARBA00023110"/>
    </source>
</evidence>
<dbReference type="NCBIfam" id="NF011676">
    <property type="entry name" value="PRK15095.1"/>
    <property type="match status" value="1"/>
</dbReference>
<comment type="similarity">
    <text evidence="2 6">Belongs to the FKBP-type PPIase family.</text>
</comment>
<dbReference type="EMBL" id="LZMZ01000035">
    <property type="protein sequence ID" value="OBX76017.1"/>
    <property type="molecule type" value="Genomic_DNA"/>
</dbReference>
<reference evidence="8 9" key="1">
    <citation type="submission" date="2016-06" db="EMBL/GenBank/DDBJ databases">
        <title>Draft genome of Moraxella atlantae CCUG 66109.</title>
        <authorList>
            <person name="Salva-Serra F."/>
            <person name="Engstrom-Jakobsson H."/>
            <person name="Thorell K."/>
            <person name="Gonzales-Siles L."/>
            <person name="Karlsson R."/>
            <person name="Boulund F."/>
            <person name="Engstrand L."/>
            <person name="Kristiansson E."/>
            <person name="Moore E."/>
        </authorList>
    </citation>
    <scope>NUCLEOTIDE SEQUENCE [LARGE SCALE GENOMIC DNA]</scope>
    <source>
        <strain evidence="8 9">CCUG 66109</strain>
    </source>
</reference>
<dbReference type="InterPro" id="IPR001179">
    <property type="entry name" value="PPIase_FKBP_dom"/>
</dbReference>
<dbReference type="Pfam" id="PF00254">
    <property type="entry name" value="FKBP_C"/>
    <property type="match status" value="1"/>
</dbReference>
<dbReference type="Gene3D" id="2.40.10.330">
    <property type="match status" value="1"/>
</dbReference>
<dbReference type="PANTHER" id="PTHR47861">
    <property type="entry name" value="FKBP-TYPE PEPTIDYL-PROLYL CIS-TRANS ISOMERASE SLYD"/>
    <property type="match status" value="1"/>
</dbReference>
<dbReference type="STRING" id="34059.A9308_09300"/>
<dbReference type="EC" id="5.2.1.8" evidence="6"/>
<dbReference type="PANTHER" id="PTHR47861:SF4">
    <property type="entry name" value="FKBP-TYPE 16 KDA PEPTIDYL-PROLYL CIS-TRANS ISOMERASE"/>
    <property type="match status" value="1"/>
</dbReference>
<evidence type="ECO:0000256" key="6">
    <source>
        <dbReference type="RuleBase" id="RU003915"/>
    </source>
</evidence>
<name>A0A1B8QA80_9GAMM</name>
<dbReference type="InterPro" id="IPR048261">
    <property type="entry name" value="SlpA/SlyD-like_ins_sf"/>
</dbReference>
<keyword evidence="4 5" id="KW-0413">Isomerase</keyword>
<evidence type="ECO:0000256" key="5">
    <source>
        <dbReference type="PROSITE-ProRule" id="PRU00277"/>
    </source>
</evidence>
<gene>
    <name evidence="8" type="ORF">A9308_09300</name>
</gene>